<dbReference type="Proteomes" id="UP000188533">
    <property type="component" value="Unassembled WGS sequence"/>
</dbReference>
<accession>A0A1Q3E4H6</accession>
<reference evidence="2 3" key="2">
    <citation type="submission" date="2017-02" db="EMBL/GenBank/DDBJ databases">
        <title>A genome survey and senescence transcriptome analysis in Lentinula edodes.</title>
        <authorList>
            <person name="Sakamoto Y."/>
            <person name="Nakade K."/>
            <person name="Sato S."/>
            <person name="Yoshida Y."/>
            <person name="Miyazaki K."/>
            <person name="Natsume S."/>
            <person name="Konno N."/>
        </authorList>
    </citation>
    <scope>NUCLEOTIDE SEQUENCE [LARGE SCALE GENOMIC DNA]</scope>
    <source>
        <strain evidence="2 3">NBRC 111202</strain>
    </source>
</reference>
<evidence type="ECO:0000313" key="3">
    <source>
        <dbReference type="Proteomes" id="UP000188533"/>
    </source>
</evidence>
<evidence type="ECO:0000256" key="1">
    <source>
        <dbReference type="SAM" id="SignalP"/>
    </source>
</evidence>
<gene>
    <name evidence="2" type="ORF">LENED_003767</name>
</gene>
<proteinExistence type="predicted"/>
<feature type="signal peptide" evidence="1">
    <location>
        <begin position="1"/>
        <end position="18"/>
    </location>
</feature>
<sequence>MFSIRLASILVLVSAALATPLSAKRQPWDQDLINLYVRDANVSLNNYAGLQSMSGFDNFRGSGNFDGSQNAQVTVIEEQQTVCHTEQIEIIQQKLVVLQEIAKRIITEQICEVETQTIVLEQFSSGLTVFQKDISRTTTKQVGYDKNVAGLVGNLTNSDGSLSTSDLGFNGTSVGSNTVVPSGSNWNNTQGPEAVQKALSAAQAAANATSAS</sequence>
<name>A0A1Q3E4H6_LENED</name>
<protein>
    <submittedName>
        <fullName evidence="2">Uncharacterized protein</fullName>
    </submittedName>
</protein>
<dbReference type="AlphaFoldDB" id="A0A1Q3E4H6"/>
<evidence type="ECO:0000313" key="2">
    <source>
        <dbReference type="EMBL" id="GAW02133.1"/>
    </source>
</evidence>
<feature type="chain" id="PRO_5012998646" evidence="1">
    <location>
        <begin position="19"/>
        <end position="212"/>
    </location>
</feature>
<keyword evidence="3" id="KW-1185">Reference proteome</keyword>
<keyword evidence="1" id="KW-0732">Signal</keyword>
<reference evidence="2 3" key="1">
    <citation type="submission" date="2016-08" db="EMBL/GenBank/DDBJ databases">
        <authorList>
            <consortium name="Lentinula edodes genome sequencing consortium"/>
            <person name="Sakamoto Y."/>
            <person name="Nakade K."/>
            <person name="Sato S."/>
            <person name="Yoshida Y."/>
            <person name="Miyazaki K."/>
            <person name="Natsume S."/>
            <person name="Konno N."/>
        </authorList>
    </citation>
    <scope>NUCLEOTIDE SEQUENCE [LARGE SCALE GENOMIC DNA]</scope>
    <source>
        <strain evidence="2 3">NBRC 111202</strain>
    </source>
</reference>
<dbReference type="EMBL" id="BDGU01000084">
    <property type="protein sequence ID" value="GAW02133.1"/>
    <property type="molecule type" value="Genomic_DNA"/>
</dbReference>
<comment type="caution">
    <text evidence="2">The sequence shown here is derived from an EMBL/GenBank/DDBJ whole genome shotgun (WGS) entry which is preliminary data.</text>
</comment>
<organism evidence="2 3">
    <name type="scientific">Lentinula edodes</name>
    <name type="common">Shiitake mushroom</name>
    <name type="synonym">Lentinus edodes</name>
    <dbReference type="NCBI Taxonomy" id="5353"/>
    <lineage>
        <taxon>Eukaryota</taxon>
        <taxon>Fungi</taxon>
        <taxon>Dikarya</taxon>
        <taxon>Basidiomycota</taxon>
        <taxon>Agaricomycotina</taxon>
        <taxon>Agaricomycetes</taxon>
        <taxon>Agaricomycetidae</taxon>
        <taxon>Agaricales</taxon>
        <taxon>Marasmiineae</taxon>
        <taxon>Omphalotaceae</taxon>
        <taxon>Lentinula</taxon>
    </lineage>
</organism>